<comment type="caution">
    <text evidence="1">The sequence shown here is derived from an EMBL/GenBank/DDBJ whole genome shotgun (WGS) entry which is preliminary data.</text>
</comment>
<gene>
    <name evidence="1" type="ORF">XM47_01435</name>
</gene>
<organism evidence="1 2">
    <name type="scientific">Catenovulum maritimum</name>
    <dbReference type="NCBI Taxonomy" id="1513271"/>
    <lineage>
        <taxon>Bacteria</taxon>
        <taxon>Pseudomonadati</taxon>
        <taxon>Pseudomonadota</taxon>
        <taxon>Gammaproteobacteria</taxon>
        <taxon>Alteromonadales</taxon>
        <taxon>Alteromonadaceae</taxon>
        <taxon>Catenovulum</taxon>
    </lineage>
</organism>
<reference evidence="1 2" key="1">
    <citation type="submission" date="2015-04" db="EMBL/GenBank/DDBJ databases">
        <title>Draft Genome Sequence of the Novel Agar-Digesting Marine Bacterium Q1.</title>
        <authorList>
            <person name="Li Y."/>
            <person name="Li D."/>
            <person name="Chen G."/>
            <person name="Du Z."/>
        </authorList>
    </citation>
    <scope>NUCLEOTIDE SEQUENCE [LARGE SCALE GENOMIC DNA]</scope>
    <source>
        <strain evidence="1 2">Q1</strain>
    </source>
</reference>
<sequence>MRQIKLVLAFLVTLGFSLVWIDYLTHNQLLYATKDYFLLESQVDNKRVEIPQRVVKPKPEFSSLALNKTPPDKLSSHQQKSLKELNEAEILVPPRDNQTTKTHKLNHADNPYLVCTRSGKEEIKVKKHGGLYVWVDDSGVRHISSQQPDLDLQKVEYVGGESSLDYFDLKLDVTGLSAQFKPELSAKITQIFKYYHALVGFGLLQKVYIDQHMFADRVDYLNFAEENSYADADNASGFYLHKSKKAAILMQHSEAKTLSVSLHEASHAIHHGIFGQLPRWLNEGLSEYNENLSIRYQTKHFLPNPSWSNNNYISAKLLPLKQLLNATKTDWDGELRQSLYATSWSFIYYLMDSPERKSALAQLLIYEQQQACSQVVASDLERYLARSLDLIQSDFSTWQRRALRQHQF</sequence>
<protein>
    <recommendedName>
        <fullName evidence="3">DUF1570 domain-containing protein</fullName>
    </recommendedName>
</protein>
<dbReference type="OrthoDB" id="256673at2"/>
<name>A0A0J8H003_9ALTE</name>
<evidence type="ECO:0008006" key="3">
    <source>
        <dbReference type="Google" id="ProtNLM"/>
    </source>
</evidence>
<dbReference type="EMBL" id="LAZL01000002">
    <property type="protein sequence ID" value="KMT66809.1"/>
    <property type="molecule type" value="Genomic_DNA"/>
</dbReference>
<dbReference type="RefSeq" id="WP_048688547.1">
    <property type="nucleotide sequence ID" value="NZ_KQ130482.1"/>
</dbReference>
<dbReference type="AlphaFoldDB" id="A0A0J8H003"/>
<evidence type="ECO:0000313" key="2">
    <source>
        <dbReference type="Proteomes" id="UP000037600"/>
    </source>
</evidence>
<accession>A0A0J8H003</accession>
<proteinExistence type="predicted"/>
<dbReference type="Proteomes" id="UP000037600">
    <property type="component" value="Unassembled WGS sequence"/>
</dbReference>
<keyword evidence="2" id="KW-1185">Reference proteome</keyword>
<evidence type="ECO:0000313" key="1">
    <source>
        <dbReference type="EMBL" id="KMT66809.1"/>
    </source>
</evidence>